<evidence type="ECO:0000256" key="10">
    <source>
        <dbReference type="ARBA" id="ARBA00022842"/>
    </source>
</evidence>
<comment type="subunit">
    <text evidence="4 11">Monomer.</text>
</comment>
<evidence type="ECO:0000313" key="13">
    <source>
        <dbReference type="EMBL" id="MCP3056236.1"/>
    </source>
</evidence>
<sequence>MSGTNRVEVHTDGACSGNPGPGGWGAILRFNGAAKELKGGEELTTNNRMELTAVIEALAALKRPCAVDLYSDSTYMRDGITKWIHGWKRNGWKTADKKPVKNAELWQRLEAEKGRHEVTFHWVRGHDGNELNERADELARAGMEPFKRKATISTGPRVP</sequence>
<keyword evidence="11" id="KW-0963">Cytoplasm</keyword>
<dbReference type="SUPFAM" id="SSF53098">
    <property type="entry name" value="Ribonuclease H-like"/>
    <property type="match status" value="1"/>
</dbReference>
<protein>
    <recommendedName>
        <fullName evidence="5 11">Ribonuclease H</fullName>
        <shortName evidence="11">RNase H</shortName>
        <ecNumber evidence="5 11">3.1.26.4</ecNumber>
    </recommendedName>
</protein>
<feature type="binding site" evidence="11">
    <location>
        <position position="50"/>
    </location>
    <ligand>
        <name>Mg(2+)</name>
        <dbReference type="ChEBI" id="CHEBI:18420"/>
        <label>1</label>
    </ligand>
</feature>
<evidence type="ECO:0000256" key="4">
    <source>
        <dbReference type="ARBA" id="ARBA00011245"/>
    </source>
</evidence>
<evidence type="ECO:0000256" key="1">
    <source>
        <dbReference type="ARBA" id="ARBA00000077"/>
    </source>
</evidence>
<reference evidence="13" key="1">
    <citation type="submission" date="2022-03" db="EMBL/GenBank/DDBJ databases">
        <title>Aurantimonas Liuensis sp. Nov., isolated from the hadal seawater of the Mariana Trench.</title>
        <authorList>
            <person name="Liu R."/>
        </authorList>
    </citation>
    <scope>NUCLEOTIDE SEQUENCE</scope>
    <source>
        <strain evidence="13">LRZ36</strain>
    </source>
</reference>
<dbReference type="GO" id="GO:0003676">
    <property type="term" value="F:nucleic acid binding"/>
    <property type="evidence" value="ECO:0007669"/>
    <property type="project" value="InterPro"/>
</dbReference>
<dbReference type="InterPro" id="IPR022892">
    <property type="entry name" value="RNaseHI"/>
</dbReference>
<feature type="binding site" evidence="11">
    <location>
        <position position="72"/>
    </location>
    <ligand>
        <name>Mg(2+)</name>
        <dbReference type="ChEBI" id="CHEBI:18420"/>
        <label>1</label>
    </ligand>
</feature>
<dbReference type="PANTHER" id="PTHR10642">
    <property type="entry name" value="RIBONUCLEASE H1"/>
    <property type="match status" value="1"/>
</dbReference>
<comment type="function">
    <text evidence="2 11">Endonuclease that specifically degrades the RNA of RNA-DNA hybrids.</text>
</comment>
<gene>
    <name evidence="11 13" type="primary">rnhA</name>
    <name evidence="13" type="ORF">MJ956_13945</name>
</gene>
<evidence type="ECO:0000256" key="11">
    <source>
        <dbReference type="HAMAP-Rule" id="MF_00042"/>
    </source>
</evidence>
<dbReference type="Gene3D" id="3.30.420.10">
    <property type="entry name" value="Ribonuclease H-like superfamily/Ribonuclease H"/>
    <property type="match status" value="1"/>
</dbReference>
<keyword evidence="10 11" id="KW-0460">Magnesium</keyword>
<keyword evidence="8 11" id="KW-0255">Endonuclease</keyword>
<comment type="similarity">
    <text evidence="3 11">Belongs to the RNase H family.</text>
</comment>
<dbReference type="HAMAP" id="MF_00042">
    <property type="entry name" value="RNase_H"/>
    <property type="match status" value="1"/>
</dbReference>
<proteinExistence type="inferred from homology"/>
<dbReference type="FunFam" id="3.30.420.10:FF:000089">
    <property type="entry name" value="Ribonuclease H"/>
    <property type="match status" value="1"/>
</dbReference>
<dbReference type="Proteomes" id="UP001155220">
    <property type="component" value="Unassembled WGS sequence"/>
</dbReference>
<feature type="binding site" evidence="11">
    <location>
        <position position="136"/>
    </location>
    <ligand>
        <name>Mg(2+)</name>
        <dbReference type="ChEBI" id="CHEBI:18420"/>
        <label>2</label>
    </ligand>
</feature>
<comment type="catalytic activity">
    <reaction evidence="1 11">
        <text>Endonucleolytic cleavage to 5'-phosphomonoester.</text>
        <dbReference type="EC" id="3.1.26.4"/>
    </reaction>
</comment>
<dbReference type="GO" id="GO:0004523">
    <property type="term" value="F:RNA-DNA hybrid ribonuclease activity"/>
    <property type="evidence" value="ECO:0007669"/>
    <property type="project" value="UniProtKB-UniRule"/>
</dbReference>
<evidence type="ECO:0000256" key="5">
    <source>
        <dbReference type="ARBA" id="ARBA00012180"/>
    </source>
</evidence>
<dbReference type="CDD" id="cd09278">
    <property type="entry name" value="RNase_HI_prokaryote_like"/>
    <property type="match status" value="1"/>
</dbReference>
<organism evidence="13 14">
    <name type="scientific">Aurantimonas marianensis</name>
    <dbReference type="NCBI Taxonomy" id="2920428"/>
    <lineage>
        <taxon>Bacteria</taxon>
        <taxon>Pseudomonadati</taxon>
        <taxon>Pseudomonadota</taxon>
        <taxon>Alphaproteobacteria</taxon>
        <taxon>Hyphomicrobiales</taxon>
        <taxon>Aurantimonadaceae</taxon>
        <taxon>Aurantimonas</taxon>
    </lineage>
</organism>
<name>A0A9X2H8H0_9HYPH</name>
<feature type="domain" description="RNase H type-1" evidence="12">
    <location>
        <begin position="3"/>
        <end position="144"/>
    </location>
</feature>
<dbReference type="InterPro" id="IPR036397">
    <property type="entry name" value="RNaseH_sf"/>
</dbReference>
<dbReference type="InterPro" id="IPR050092">
    <property type="entry name" value="RNase_H"/>
</dbReference>
<dbReference type="AlphaFoldDB" id="A0A9X2H8H0"/>
<dbReference type="RefSeq" id="WP_253965052.1">
    <property type="nucleotide sequence ID" value="NZ_JALHBS010000086.1"/>
</dbReference>
<accession>A0A9X2H8H0</accession>
<dbReference type="PROSITE" id="PS50879">
    <property type="entry name" value="RNASE_H_1"/>
    <property type="match status" value="1"/>
</dbReference>
<dbReference type="NCBIfam" id="NF001236">
    <property type="entry name" value="PRK00203.1"/>
    <property type="match status" value="1"/>
</dbReference>
<comment type="subcellular location">
    <subcellularLocation>
        <location evidence="11">Cytoplasm</location>
    </subcellularLocation>
</comment>
<evidence type="ECO:0000259" key="12">
    <source>
        <dbReference type="PROSITE" id="PS50879"/>
    </source>
</evidence>
<evidence type="ECO:0000256" key="7">
    <source>
        <dbReference type="ARBA" id="ARBA00022723"/>
    </source>
</evidence>
<dbReference type="GO" id="GO:0000287">
    <property type="term" value="F:magnesium ion binding"/>
    <property type="evidence" value="ECO:0007669"/>
    <property type="project" value="UniProtKB-UniRule"/>
</dbReference>
<dbReference type="EC" id="3.1.26.4" evidence="5 11"/>
<evidence type="ECO:0000256" key="8">
    <source>
        <dbReference type="ARBA" id="ARBA00022759"/>
    </source>
</evidence>
<evidence type="ECO:0000256" key="2">
    <source>
        <dbReference type="ARBA" id="ARBA00004065"/>
    </source>
</evidence>
<evidence type="ECO:0000256" key="6">
    <source>
        <dbReference type="ARBA" id="ARBA00022722"/>
    </source>
</evidence>
<comment type="cofactor">
    <cofactor evidence="11">
        <name>Mg(2+)</name>
        <dbReference type="ChEBI" id="CHEBI:18420"/>
    </cofactor>
    <text evidence="11">Binds 1 Mg(2+) ion per subunit. May bind a second metal ion at a regulatory site, or after substrate binding.</text>
</comment>
<keyword evidence="9 11" id="KW-0378">Hydrolase</keyword>
<dbReference type="InterPro" id="IPR012337">
    <property type="entry name" value="RNaseH-like_sf"/>
</dbReference>
<keyword evidence="14" id="KW-1185">Reference proteome</keyword>
<dbReference type="InterPro" id="IPR002156">
    <property type="entry name" value="RNaseH_domain"/>
</dbReference>
<evidence type="ECO:0000256" key="3">
    <source>
        <dbReference type="ARBA" id="ARBA00005300"/>
    </source>
</evidence>
<keyword evidence="7 11" id="KW-0479">Metal-binding</keyword>
<evidence type="ECO:0000256" key="9">
    <source>
        <dbReference type="ARBA" id="ARBA00022801"/>
    </source>
</evidence>
<dbReference type="Pfam" id="PF00075">
    <property type="entry name" value="RNase_H"/>
    <property type="match status" value="1"/>
</dbReference>
<comment type="caution">
    <text evidence="13">The sequence shown here is derived from an EMBL/GenBank/DDBJ whole genome shotgun (WGS) entry which is preliminary data.</text>
</comment>
<feature type="binding site" evidence="11">
    <location>
        <position position="12"/>
    </location>
    <ligand>
        <name>Mg(2+)</name>
        <dbReference type="ChEBI" id="CHEBI:18420"/>
        <label>1</label>
    </ligand>
</feature>
<dbReference type="EMBL" id="JALHBS010000086">
    <property type="protein sequence ID" value="MCP3056236.1"/>
    <property type="molecule type" value="Genomic_DNA"/>
</dbReference>
<evidence type="ECO:0000313" key="14">
    <source>
        <dbReference type="Proteomes" id="UP001155220"/>
    </source>
</evidence>
<dbReference type="GO" id="GO:0043137">
    <property type="term" value="P:DNA replication, removal of RNA primer"/>
    <property type="evidence" value="ECO:0007669"/>
    <property type="project" value="TreeGrafter"/>
</dbReference>
<dbReference type="GO" id="GO:0005737">
    <property type="term" value="C:cytoplasm"/>
    <property type="evidence" value="ECO:0007669"/>
    <property type="project" value="UniProtKB-SubCell"/>
</dbReference>
<keyword evidence="6 11" id="KW-0540">Nuclease</keyword>
<dbReference type="PANTHER" id="PTHR10642:SF26">
    <property type="entry name" value="RIBONUCLEASE H1"/>
    <property type="match status" value="1"/>
</dbReference>
<feature type="binding site" evidence="11">
    <location>
        <position position="12"/>
    </location>
    <ligand>
        <name>Mg(2+)</name>
        <dbReference type="ChEBI" id="CHEBI:18420"/>
        <label>2</label>
    </ligand>
</feature>